<dbReference type="Proteomes" id="UP000790787">
    <property type="component" value="Chromosome 10"/>
</dbReference>
<reference evidence="1" key="1">
    <citation type="journal article" date="2014" name="Nat. Commun.">
        <title>The tobacco genome sequence and its comparison with those of tomato and potato.</title>
        <authorList>
            <person name="Sierro N."/>
            <person name="Battey J.N."/>
            <person name="Ouadi S."/>
            <person name="Bakaher N."/>
            <person name="Bovet L."/>
            <person name="Willig A."/>
            <person name="Goepfert S."/>
            <person name="Peitsch M.C."/>
            <person name="Ivanov N.V."/>
        </authorList>
    </citation>
    <scope>NUCLEOTIDE SEQUENCE [LARGE SCALE GENOMIC DNA]</scope>
</reference>
<dbReference type="RefSeq" id="XP_075079866.1">
    <property type="nucleotide sequence ID" value="XM_075223765.1"/>
</dbReference>
<reference evidence="2" key="2">
    <citation type="submission" date="2025-08" db="UniProtKB">
        <authorList>
            <consortium name="RefSeq"/>
        </authorList>
    </citation>
    <scope>IDENTIFICATION</scope>
    <source>
        <tissue evidence="2">Leaf</tissue>
    </source>
</reference>
<organism evidence="1 2">
    <name type="scientific">Nicotiana tabacum</name>
    <name type="common">Common tobacco</name>
    <dbReference type="NCBI Taxonomy" id="4097"/>
    <lineage>
        <taxon>Eukaryota</taxon>
        <taxon>Viridiplantae</taxon>
        <taxon>Streptophyta</taxon>
        <taxon>Embryophyta</taxon>
        <taxon>Tracheophyta</taxon>
        <taxon>Spermatophyta</taxon>
        <taxon>Magnoliopsida</taxon>
        <taxon>eudicotyledons</taxon>
        <taxon>Gunneridae</taxon>
        <taxon>Pentapetalae</taxon>
        <taxon>asterids</taxon>
        <taxon>lamiids</taxon>
        <taxon>Solanales</taxon>
        <taxon>Solanaceae</taxon>
        <taxon>Nicotianoideae</taxon>
        <taxon>Nicotianeae</taxon>
        <taxon>Nicotiana</taxon>
    </lineage>
</organism>
<gene>
    <name evidence="2" type="primary">LOC142165146</name>
</gene>
<name>A0AC58S4F3_TOBAC</name>
<proteinExistence type="predicted"/>
<evidence type="ECO:0000313" key="2">
    <source>
        <dbReference type="RefSeq" id="XP_075079866.1"/>
    </source>
</evidence>
<accession>A0AC58S4F3</accession>
<protein>
    <submittedName>
        <fullName evidence="2">Uncharacterized protein LOC142165146</fullName>
    </submittedName>
</protein>
<keyword evidence="1" id="KW-1185">Reference proteome</keyword>
<sequence>MNACHLLLERPWVFDRCGKYDEYLNTYSFTKDGHKIILVPLNSEEIAKNLKLNDDSFLTKLQITGPINRENPLNVGPIKKEYEVDLQVEDLPPKFDDDSLEHPICEINFSPNRDAQYNISLIVDSILSNEATYCINLKVHEILQTQREGLLKKESIMEGLSLYFVPIFFLPPKDEYFQEYVGTGDLKTNSINGYDLVNMRALLLMNFHKDILRLPR</sequence>
<evidence type="ECO:0000313" key="1">
    <source>
        <dbReference type="Proteomes" id="UP000790787"/>
    </source>
</evidence>